<dbReference type="VEuPathDB" id="FungiDB:SOCG_02234"/>
<proteinExistence type="predicted"/>
<dbReference type="AlphaFoldDB" id="S9Q3U4"/>
<accession>S9Q3U4</accession>
<dbReference type="PANTHER" id="PTHR13832">
    <property type="entry name" value="PROTEIN PHOSPHATASE 2C"/>
    <property type="match status" value="1"/>
</dbReference>
<dbReference type="GeneID" id="25031212"/>
<dbReference type="PANTHER" id="PTHR13832:SF792">
    <property type="entry name" value="GM14286P"/>
    <property type="match status" value="1"/>
</dbReference>
<feature type="domain" description="PPM-type phosphatase" evidence="1">
    <location>
        <begin position="86"/>
        <end position="440"/>
    </location>
</feature>
<reference evidence="2 3" key="1">
    <citation type="journal article" date="2011" name="Science">
        <title>Comparative functional genomics of the fission yeasts.</title>
        <authorList>
            <person name="Rhind N."/>
            <person name="Chen Z."/>
            <person name="Yassour M."/>
            <person name="Thompson D.A."/>
            <person name="Haas B.J."/>
            <person name="Habib N."/>
            <person name="Wapinski I."/>
            <person name="Roy S."/>
            <person name="Lin M.F."/>
            <person name="Heiman D.I."/>
            <person name="Young S.K."/>
            <person name="Furuya K."/>
            <person name="Guo Y."/>
            <person name="Pidoux A."/>
            <person name="Chen H.M."/>
            <person name="Robbertse B."/>
            <person name="Goldberg J.M."/>
            <person name="Aoki K."/>
            <person name="Bayne E.H."/>
            <person name="Berlin A.M."/>
            <person name="Desjardins C.A."/>
            <person name="Dobbs E."/>
            <person name="Dukaj L."/>
            <person name="Fan L."/>
            <person name="FitzGerald M.G."/>
            <person name="French C."/>
            <person name="Gujja S."/>
            <person name="Hansen K."/>
            <person name="Keifenheim D."/>
            <person name="Levin J.Z."/>
            <person name="Mosher R.A."/>
            <person name="Mueller C.A."/>
            <person name="Pfiffner J."/>
            <person name="Priest M."/>
            <person name="Russ C."/>
            <person name="Smialowska A."/>
            <person name="Swoboda P."/>
            <person name="Sykes S.M."/>
            <person name="Vaughn M."/>
            <person name="Vengrova S."/>
            <person name="Yoder R."/>
            <person name="Zeng Q."/>
            <person name="Allshire R."/>
            <person name="Baulcombe D."/>
            <person name="Birren B.W."/>
            <person name="Brown W."/>
            <person name="Ekwall K."/>
            <person name="Kellis M."/>
            <person name="Leatherwood J."/>
            <person name="Levin H."/>
            <person name="Margalit H."/>
            <person name="Martienssen R."/>
            <person name="Nieduszynski C.A."/>
            <person name="Spatafora J.W."/>
            <person name="Friedman N."/>
            <person name="Dalgaard J.Z."/>
            <person name="Baumann P."/>
            <person name="Niki H."/>
            <person name="Regev A."/>
            <person name="Nusbaum C."/>
        </authorList>
    </citation>
    <scope>NUCLEOTIDE SEQUENCE [LARGE SCALE GENOMIC DNA]</scope>
    <source>
        <strain evidence="3">yFS286</strain>
    </source>
</reference>
<dbReference type="HOGENOM" id="CLU_021928_3_2_1"/>
<dbReference type="SMART" id="SM00332">
    <property type="entry name" value="PP2Cc"/>
    <property type="match status" value="1"/>
</dbReference>
<dbReference type="Pfam" id="PF00481">
    <property type="entry name" value="PP2C"/>
    <property type="match status" value="1"/>
</dbReference>
<dbReference type="Proteomes" id="UP000016088">
    <property type="component" value="Unassembled WGS sequence"/>
</dbReference>
<evidence type="ECO:0000313" key="3">
    <source>
        <dbReference type="Proteomes" id="UP000016088"/>
    </source>
</evidence>
<organism evidence="2 3">
    <name type="scientific">Schizosaccharomyces octosporus (strain yFS286)</name>
    <name type="common">Fission yeast</name>
    <name type="synonym">Octosporomyces octosporus</name>
    <dbReference type="NCBI Taxonomy" id="483514"/>
    <lineage>
        <taxon>Eukaryota</taxon>
        <taxon>Fungi</taxon>
        <taxon>Dikarya</taxon>
        <taxon>Ascomycota</taxon>
        <taxon>Taphrinomycotina</taxon>
        <taxon>Schizosaccharomycetes</taxon>
        <taxon>Schizosaccharomycetales</taxon>
        <taxon>Schizosaccharomycetaceae</taxon>
        <taxon>Schizosaccharomyces</taxon>
    </lineage>
</organism>
<name>S9Q3U4_SCHOY</name>
<evidence type="ECO:0000259" key="1">
    <source>
        <dbReference type="PROSITE" id="PS51746"/>
    </source>
</evidence>
<dbReference type="OMA" id="DHNAWNP"/>
<dbReference type="GO" id="GO:0004741">
    <property type="term" value="F:[pyruvate dehydrogenase (acetyl-transferring)]-phosphatase activity"/>
    <property type="evidence" value="ECO:0007669"/>
    <property type="project" value="TreeGrafter"/>
</dbReference>
<evidence type="ECO:0000313" key="2">
    <source>
        <dbReference type="EMBL" id="EPX74752.1"/>
    </source>
</evidence>
<sequence length="446" mass="49964">MGYFTSKSARSVFSLKQLSISTAVVSSIGYAVYQLREQNAVRLDPPNTTYANPSKVRLPPTDRESINKRLREYEKSVFVNRDGIARYDFNQLASNDPCEDDHVESVSKDIDDENWYFWGVFDGHSGWNTSLYLRQHLVPVVVDELRKTALTAMQNSACPSALSYERSLCNAFENLDNHIVHENIATVFKNPKSMQNAARLLLPAVSGSCALLTAYSAKSKTLQVACTGDSRAVMGEQNSNGSWNAVPLSRDQTGANLDEAARLEVEHPGETVLRNNRILGRLMPSRAFGDARFKWSRDVSERLHREYFSAAPIPVKSPPYVTAIPEVETVKIDSKKQKFLIMASDGLWDTMSSERAVELVGQWINSEFGKNPESNSFSSSTLNPFNWFHKESPVVDENAATHLIRNALGGKDEKVSALLTLTYPLSRRYRDDLTVTVVFFEENEAS</sequence>
<dbReference type="GO" id="GO:0005739">
    <property type="term" value="C:mitochondrion"/>
    <property type="evidence" value="ECO:0007669"/>
    <property type="project" value="TreeGrafter"/>
</dbReference>
<dbReference type="Gene3D" id="3.60.40.10">
    <property type="entry name" value="PPM-type phosphatase domain"/>
    <property type="match status" value="1"/>
</dbReference>
<keyword evidence="3" id="KW-1185">Reference proteome</keyword>
<dbReference type="eggNOG" id="KOG0700">
    <property type="taxonomic scope" value="Eukaryota"/>
</dbReference>
<dbReference type="InterPro" id="IPR015655">
    <property type="entry name" value="PP2C"/>
</dbReference>
<dbReference type="InterPro" id="IPR036457">
    <property type="entry name" value="PPM-type-like_dom_sf"/>
</dbReference>
<dbReference type="CDD" id="cd00143">
    <property type="entry name" value="PP2Cc"/>
    <property type="match status" value="1"/>
</dbReference>
<gene>
    <name evidence="2" type="ORF">SOCG_02234</name>
</gene>
<dbReference type="EMBL" id="KE503206">
    <property type="protein sequence ID" value="EPX74752.1"/>
    <property type="molecule type" value="Genomic_DNA"/>
</dbReference>
<protein>
    <submittedName>
        <fullName evidence="2">Pyruvate dehydrogenase phosphatase</fullName>
    </submittedName>
</protein>
<dbReference type="OrthoDB" id="420076at2759"/>
<dbReference type="PROSITE" id="PS51746">
    <property type="entry name" value="PPM_2"/>
    <property type="match status" value="1"/>
</dbReference>
<dbReference type="InterPro" id="IPR001932">
    <property type="entry name" value="PPM-type_phosphatase-like_dom"/>
</dbReference>
<dbReference type="RefSeq" id="XP_013016182.1">
    <property type="nucleotide sequence ID" value="XM_013160728.1"/>
</dbReference>
<keyword evidence="2" id="KW-0670">Pyruvate</keyword>
<dbReference type="SUPFAM" id="SSF81606">
    <property type="entry name" value="PP2C-like"/>
    <property type="match status" value="1"/>
</dbReference>